<gene>
    <name evidence="3" type="ORF">AVEN_168183_1</name>
</gene>
<feature type="region of interest" description="Disordered" evidence="1">
    <location>
        <begin position="50"/>
        <end position="119"/>
    </location>
</feature>
<keyword evidence="2" id="KW-0812">Transmembrane</keyword>
<evidence type="ECO:0000256" key="1">
    <source>
        <dbReference type="SAM" id="MobiDB-lite"/>
    </source>
</evidence>
<reference evidence="3 4" key="1">
    <citation type="journal article" date="2019" name="Sci. Rep.">
        <title>Orb-weaving spider Araneus ventricosus genome elucidates the spidroin gene catalogue.</title>
        <authorList>
            <person name="Kono N."/>
            <person name="Nakamura H."/>
            <person name="Ohtoshi R."/>
            <person name="Moran D.A.P."/>
            <person name="Shinohara A."/>
            <person name="Yoshida Y."/>
            <person name="Fujiwara M."/>
            <person name="Mori M."/>
            <person name="Tomita M."/>
            <person name="Arakawa K."/>
        </authorList>
    </citation>
    <scope>NUCLEOTIDE SEQUENCE [LARGE SCALE GENOMIC DNA]</scope>
</reference>
<accession>A0A4Y2RRV4</accession>
<dbReference type="OrthoDB" id="5970528at2759"/>
<sequence>MEVNGEPNGSKHGYAGNKDKLVLYLTISLAIGFLVFITFLAGRFVITRLEGGRGGSSSKFNITPETEDQFFSDSDLEHFEPPDPLPPPPPLNYTASMKRKDSEAAPRAPIDPGSDHYFS</sequence>
<feature type="transmembrane region" description="Helical" evidence="2">
    <location>
        <begin position="21"/>
        <end position="46"/>
    </location>
</feature>
<dbReference type="Proteomes" id="UP000499080">
    <property type="component" value="Unassembled WGS sequence"/>
</dbReference>
<keyword evidence="2" id="KW-0472">Membrane</keyword>
<evidence type="ECO:0000256" key="2">
    <source>
        <dbReference type="SAM" id="Phobius"/>
    </source>
</evidence>
<dbReference type="AlphaFoldDB" id="A0A4Y2RRV4"/>
<keyword evidence="2" id="KW-1133">Transmembrane helix</keyword>
<protein>
    <submittedName>
        <fullName evidence="3">Uncharacterized protein</fullName>
    </submittedName>
</protein>
<proteinExistence type="predicted"/>
<feature type="compositionally biased region" description="Pro residues" evidence="1">
    <location>
        <begin position="82"/>
        <end position="91"/>
    </location>
</feature>
<organism evidence="3 4">
    <name type="scientific">Araneus ventricosus</name>
    <name type="common">Orbweaver spider</name>
    <name type="synonym">Epeira ventricosa</name>
    <dbReference type="NCBI Taxonomy" id="182803"/>
    <lineage>
        <taxon>Eukaryota</taxon>
        <taxon>Metazoa</taxon>
        <taxon>Ecdysozoa</taxon>
        <taxon>Arthropoda</taxon>
        <taxon>Chelicerata</taxon>
        <taxon>Arachnida</taxon>
        <taxon>Araneae</taxon>
        <taxon>Araneomorphae</taxon>
        <taxon>Entelegynae</taxon>
        <taxon>Araneoidea</taxon>
        <taxon>Araneidae</taxon>
        <taxon>Araneus</taxon>
    </lineage>
</organism>
<keyword evidence="4" id="KW-1185">Reference proteome</keyword>
<evidence type="ECO:0000313" key="4">
    <source>
        <dbReference type="Proteomes" id="UP000499080"/>
    </source>
</evidence>
<comment type="caution">
    <text evidence="3">The sequence shown here is derived from an EMBL/GenBank/DDBJ whole genome shotgun (WGS) entry which is preliminary data.</text>
</comment>
<dbReference type="EMBL" id="BGPR01146490">
    <property type="protein sequence ID" value="GBN77635.1"/>
    <property type="molecule type" value="Genomic_DNA"/>
</dbReference>
<evidence type="ECO:0000313" key="3">
    <source>
        <dbReference type="EMBL" id="GBN77635.1"/>
    </source>
</evidence>
<name>A0A4Y2RRV4_ARAVE</name>